<dbReference type="Proteomes" id="UP000005101">
    <property type="component" value="Unassembled WGS sequence"/>
</dbReference>
<dbReference type="Pfam" id="PF08885">
    <property type="entry name" value="GSCFA"/>
    <property type="match status" value="1"/>
</dbReference>
<dbReference type="InterPro" id="IPR036514">
    <property type="entry name" value="SGNH_hydro_sf"/>
</dbReference>
<protein>
    <submittedName>
        <fullName evidence="2">GSCFA family protein</fullName>
    </submittedName>
</protein>
<sequence length="330" mass="38972">MIMNLNTPVEIPSGFIPINHAQRLLIMGSCFAENIGTLLAENKFQVDINPFGILYNPLSISMALREIIRKRLYEESDLFSYREYWHSPMHHGSFSAATPEEVVRNIRVRLEQAHKELKQLDWLMLTFGTAYVYEQKKTGKVVANCHKLPEKDFVRRRLETDEITEDYIQLLDELISLNPKIKILFTVSPIRHVRDGMHANQLSKSVLLLAIDRLMQRYPQATFYFPSYEIILDELRDYRFYADDMVHPSSLAVNYLWERFSETFFRPETQALIKECATIRKAIAHKPFHPESEEYKRFLGQIVLKIERLNEKYPYLDFEKETNMCRLALR</sequence>
<evidence type="ECO:0000259" key="1">
    <source>
        <dbReference type="Pfam" id="PF08885"/>
    </source>
</evidence>
<name>A0ABN0BF30_BACFG</name>
<reference evidence="2 3" key="1">
    <citation type="submission" date="2008-12" db="EMBL/GenBank/DDBJ databases">
        <title>Annotation of Bacteroides fragilis strain 3_1_12.</title>
        <authorList>
            <consortium name="The Broad Institute Genome Sequencing Platform"/>
            <person name="Ward D."/>
            <person name="Young S.K."/>
            <person name="Kodira C.D."/>
            <person name="Zeng Q."/>
            <person name="Koehrsen M."/>
            <person name="Alvarado L."/>
            <person name="Berlin A."/>
            <person name="Borenstein D."/>
            <person name="Chen Z."/>
            <person name="Engels R."/>
            <person name="Freedman E."/>
            <person name="Gellesch M."/>
            <person name="Goldberg J."/>
            <person name="Griggs A."/>
            <person name="Gujja S."/>
            <person name="Heiman D."/>
            <person name="Hepburn T."/>
            <person name="Howarth C."/>
            <person name="Jen D."/>
            <person name="Larson L."/>
            <person name="Lewis B."/>
            <person name="Mehta T."/>
            <person name="Park D."/>
            <person name="Pearson M."/>
            <person name="Roberts A."/>
            <person name="Saif S."/>
            <person name="Shea T."/>
            <person name="Shenoy N."/>
            <person name="Sisk P."/>
            <person name="Stolte C."/>
            <person name="Sykes S."/>
            <person name="Walk T."/>
            <person name="White J."/>
            <person name="Yandava C."/>
            <person name="Allen-Vercoe E."/>
            <person name="Strauss J."/>
            <person name="Ambrose C."/>
            <person name="Lander E."/>
            <person name="Nusbaum C."/>
            <person name="Galagan J."/>
            <person name="Birren B."/>
        </authorList>
    </citation>
    <scope>NUCLEOTIDE SEQUENCE [LARGE SCALE GENOMIC DNA]</scope>
    <source>
        <strain evidence="2 3">3_1_12</strain>
    </source>
</reference>
<proteinExistence type="predicted"/>
<gene>
    <name evidence="2" type="ORF">BFAG_00228</name>
</gene>
<organism evidence="2 3">
    <name type="scientific">Bacteroides fragilis 3_1_12</name>
    <dbReference type="NCBI Taxonomy" id="457424"/>
    <lineage>
        <taxon>Bacteria</taxon>
        <taxon>Pseudomonadati</taxon>
        <taxon>Bacteroidota</taxon>
        <taxon>Bacteroidia</taxon>
        <taxon>Bacteroidales</taxon>
        <taxon>Bacteroidaceae</taxon>
        <taxon>Bacteroides</taxon>
    </lineage>
</organism>
<evidence type="ECO:0000313" key="2">
    <source>
        <dbReference type="EMBL" id="EFR51534.1"/>
    </source>
</evidence>
<dbReference type="Gene3D" id="3.40.50.1110">
    <property type="entry name" value="SGNH hydrolase"/>
    <property type="match status" value="1"/>
</dbReference>
<keyword evidence="3" id="KW-1185">Reference proteome</keyword>
<dbReference type="InterPro" id="IPR014982">
    <property type="entry name" value="GSCFA"/>
</dbReference>
<dbReference type="EMBL" id="EQ973213">
    <property type="protein sequence ID" value="EFR51534.1"/>
    <property type="molecule type" value="Genomic_DNA"/>
</dbReference>
<feature type="domain" description="GSCFA" evidence="1">
    <location>
        <begin position="23"/>
        <end position="260"/>
    </location>
</feature>
<dbReference type="SUPFAM" id="SSF52266">
    <property type="entry name" value="SGNH hydrolase"/>
    <property type="match status" value="1"/>
</dbReference>
<accession>A0ABN0BF30</accession>
<evidence type="ECO:0000313" key="3">
    <source>
        <dbReference type="Proteomes" id="UP000005101"/>
    </source>
</evidence>